<dbReference type="EMBL" id="JAPZVQ010000011">
    <property type="protein sequence ID" value="MDA1386761.1"/>
    <property type="molecule type" value="Genomic_DNA"/>
</dbReference>
<organism evidence="1 2">
    <name type="scientific">Glycomyces lechevalierae</name>
    <dbReference type="NCBI Taxonomy" id="256034"/>
    <lineage>
        <taxon>Bacteria</taxon>
        <taxon>Bacillati</taxon>
        <taxon>Actinomycetota</taxon>
        <taxon>Actinomycetes</taxon>
        <taxon>Glycomycetales</taxon>
        <taxon>Glycomycetaceae</taxon>
        <taxon>Glycomyces</taxon>
    </lineage>
</organism>
<gene>
    <name evidence="1" type="ORF">O2L01_17310</name>
</gene>
<dbReference type="Proteomes" id="UP001145799">
    <property type="component" value="Unassembled WGS sequence"/>
</dbReference>
<evidence type="ECO:0000313" key="2">
    <source>
        <dbReference type="Proteomes" id="UP001145799"/>
    </source>
</evidence>
<protein>
    <submittedName>
        <fullName evidence="1">Uncharacterized protein</fullName>
    </submittedName>
</protein>
<evidence type="ECO:0000313" key="1">
    <source>
        <dbReference type="EMBL" id="MDA1386761.1"/>
    </source>
</evidence>
<name>A0A9X3SYX3_9ACTN</name>
<dbReference type="AlphaFoldDB" id="A0A9X3SYX3"/>
<comment type="caution">
    <text evidence="1">The sequence shown here is derived from an EMBL/GenBank/DDBJ whole genome shotgun (WGS) entry which is preliminary data.</text>
</comment>
<proteinExistence type="predicted"/>
<sequence>MRLAHPAPGPVRLGTAEAVHADAEGPAADRTPVEVGVETRHGDRLEVDVRQGLVIREIGEMRDLADFL</sequence>
<accession>A0A9X3SYX3</accession>
<dbReference type="RefSeq" id="WP_270123244.1">
    <property type="nucleotide sequence ID" value="NZ_BAAAOM010000003.1"/>
</dbReference>
<reference evidence="1" key="1">
    <citation type="submission" date="2022-12" db="EMBL/GenBank/DDBJ databases">
        <title>Gycomyces niveus sp.nov., a novel actinomycete isolated from soil in Shouguang.</title>
        <authorList>
            <person name="Yang X."/>
        </authorList>
    </citation>
    <scope>NUCLEOTIDE SEQUENCE</scope>
    <source>
        <strain evidence="1">DSM 44724</strain>
    </source>
</reference>